<comment type="caution">
    <text evidence="4">The sequence shown here is derived from an EMBL/GenBank/DDBJ whole genome shotgun (WGS) entry which is preliminary data.</text>
</comment>
<proteinExistence type="predicted"/>
<dbReference type="AlphaFoldDB" id="A0A8H9G3Q5"/>
<protein>
    <recommendedName>
        <fullName evidence="6">DUF3298 domain-containing protein</fullName>
    </recommendedName>
</protein>
<evidence type="ECO:0000259" key="3">
    <source>
        <dbReference type="Pfam" id="PF13739"/>
    </source>
</evidence>
<evidence type="ECO:0000313" key="4">
    <source>
        <dbReference type="EMBL" id="GGE29551.1"/>
    </source>
</evidence>
<dbReference type="Gene3D" id="3.30.565.40">
    <property type="entry name" value="Fervidobacterium nodosum Rt17-B1 like"/>
    <property type="match status" value="1"/>
</dbReference>
<dbReference type="RefSeq" id="WP_182499497.1">
    <property type="nucleotide sequence ID" value="NZ_BMKM01000009.1"/>
</dbReference>
<reference evidence="4" key="1">
    <citation type="journal article" date="2014" name="Int. J. Syst. Evol. Microbiol.">
        <title>Complete genome sequence of Corynebacterium casei LMG S-19264T (=DSM 44701T), isolated from a smear-ripened cheese.</title>
        <authorList>
            <consortium name="US DOE Joint Genome Institute (JGI-PGF)"/>
            <person name="Walter F."/>
            <person name="Albersmeier A."/>
            <person name="Kalinowski J."/>
            <person name="Ruckert C."/>
        </authorList>
    </citation>
    <scope>NUCLEOTIDE SEQUENCE</scope>
    <source>
        <strain evidence="4">CGMCC 1.15966</strain>
    </source>
</reference>
<dbReference type="PROSITE" id="PS51257">
    <property type="entry name" value="PROKAR_LIPOPROTEIN"/>
    <property type="match status" value="1"/>
</dbReference>
<organism evidence="4 5">
    <name type="scientific">Sphingobacterium cellulitidis</name>
    <dbReference type="NCBI Taxonomy" id="1768011"/>
    <lineage>
        <taxon>Bacteria</taxon>
        <taxon>Pseudomonadati</taxon>
        <taxon>Bacteroidota</taxon>
        <taxon>Sphingobacteriia</taxon>
        <taxon>Sphingobacteriales</taxon>
        <taxon>Sphingobacteriaceae</taxon>
        <taxon>Sphingobacterium</taxon>
    </lineage>
</organism>
<sequence length="283" mass="32685">MLISIFKPSYIPFLASALFAASLFSCQSNKTGGTNVHNHPVTYGKDSLVFRDTLIKEISPYFAGDEDHIDTTYVKLSYPIFQDSSMNKIVKENILLDNELTLDQYVHNFLEGYGNFIEENEVKYSIAWQKETDIQVKMNNPYLIMLGNMTYEFSGGAHGNNYTVWNVYDAQTKQKLPLNTFISENKMKEFTKIAERFFRKEEGLADSSSYQNGYFFENDQFTLAANYGIDNEGLLFYYNPYEIKPYSEGPTLLSIPFDDIQECMTQTGKNYISKIKEYYNSIQ</sequence>
<feature type="domain" description="DUF3298" evidence="2">
    <location>
        <begin position="185"/>
        <end position="258"/>
    </location>
</feature>
<evidence type="ECO:0000259" key="2">
    <source>
        <dbReference type="Pfam" id="PF11738"/>
    </source>
</evidence>
<name>A0A8H9G3Q5_9SPHI</name>
<gene>
    <name evidence="4" type="ORF">GCM10011516_29180</name>
</gene>
<feature type="domain" description="Deacetylase PdaC" evidence="3">
    <location>
        <begin position="70"/>
        <end position="160"/>
    </location>
</feature>
<evidence type="ECO:0000256" key="1">
    <source>
        <dbReference type="SAM" id="SignalP"/>
    </source>
</evidence>
<dbReference type="Proteomes" id="UP000614460">
    <property type="component" value="Unassembled WGS sequence"/>
</dbReference>
<evidence type="ECO:0000313" key="5">
    <source>
        <dbReference type="Proteomes" id="UP000614460"/>
    </source>
</evidence>
<dbReference type="Gene3D" id="3.90.640.20">
    <property type="entry name" value="Heat-shock cognate protein, ATPase"/>
    <property type="match status" value="1"/>
</dbReference>
<dbReference type="InterPro" id="IPR025303">
    <property type="entry name" value="PdaC"/>
</dbReference>
<keyword evidence="5" id="KW-1185">Reference proteome</keyword>
<reference evidence="4" key="2">
    <citation type="submission" date="2020-09" db="EMBL/GenBank/DDBJ databases">
        <authorList>
            <person name="Sun Q."/>
            <person name="Zhou Y."/>
        </authorList>
    </citation>
    <scope>NUCLEOTIDE SEQUENCE</scope>
    <source>
        <strain evidence="4">CGMCC 1.15966</strain>
    </source>
</reference>
<dbReference type="InterPro" id="IPR021729">
    <property type="entry name" value="DUF3298"/>
</dbReference>
<dbReference type="EMBL" id="BMKM01000009">
    <property type="protein sequence ID" value="GGE29551.1"/>
    <property type="molecule type" value="Genomic_DNA"/>
</dbReference>
<dbReference type="Pfam" id="PF13739">
    <property type="entry name" value="PdaC"/>
    <property type="match status" value="1"/>
</dbReference>
<dbReference type="Pfam" id="PF11738">
    <property type="entry name" value="DUF3298"/>
    <property type="match status" value="1"/>
</dbReference>
<dbReference type="InterPro" id="IPR037126">
    <property type="entry name" value="PdaC/RsiV-like_sf"/>
</dbReference>
<accession>A0A8H9G3Q5</accession>
<feature type="signal peptide" evidence="1">
    <location>
        <begin position="1"/>
        <end position="20"/>
    </location>
</feature>
<keyword evidence="1" id="KW-0732">Signal</keyword>
<feature type="chain" id="PRO_5034169445" description="DUF3298 domain-containing protein" evidence="1">
    <location>
        <begin position="21"/>
        <end position="283"/>
    </location>
</feature>
<evidence type="ECO:0008006" key="6">
    <source>
        <dbReference type="Google" id="ProtNLM"/>
    </source>
</evidence>